<feature type="domain" description="Retrovirus-related Pol polyprotein from transposon TNT 1-94-like beta-barrel" evidence="1">
    <location>
        <begin position="271"/>
        <end position="321"/>
    </location>
</feature>
<dbReference type="Pfam" id="PF14223">
    <property type="entry name" value="Retrotran_gag_2"/>
    <property type="match status" value="1"/>
</dbReference>
<dbReference type="EMBL" id="NBSK02000004">
    <property type="protein sequence ID" value="KAJ0214297.1"/>
    <property type="molecule type" value="Genomic_DNA"/>
</dbReference>
<dbReference type="AlphaFoldDB" id="A0A9R1VUS8"/>
<evidence type="ECO:0000313" key="2">
    <source>
        <dbReference type="EMBL" id="KAJ0214297.1"/>
    </source>
</evidence>
<proteinExistence type="predicted"/>
<evidence type="ECO:0000313" key="3">
    <source>
        <dbReference type="Proteomes" id="UP000235145"/>
    </source>
</evidence>
<name>A0A9R1VUS8_LACSA</name>
<evidence type="ECO:0000259" key="1">
    <source>
        <dbReference type="Pfam" id="PF22936"/>
    </source>
</evidence>
<gene>
    <name evidence="2" type="ORF">LSAT_V11C400194120</name>
</gene>
<keyword evidence="3" id="KW-1185">Reference proteome</keyword>
<dbReference type="Pfam" id="PF22936">
    <property type="entry name" value="Pol_BBD"/>
    <property type="match status" value="1"/>
</dbReference>
<organism evidence="2 3">
    <name type="scientific">Lactuca sativa</name>
    <name type="common">Garden lettuce</name>
    <dbReference type="NCBI Taxonomy" id="4236"/>
    <lineage>
        <taxon>Eukaryota</taxon>
        <taxon>Viridiplantae</taxon>
        <taxon>Streptophyta</taxon>
        <taxon>Embryophyta</taxon>
        <taxon>Tracheophyta</taxon>
        <taxon>Spermatophyta</taxon>
        <taxon>Magnoliopsida</taxon>
        <taxon>eudicotyledons</taxon>
        <taxon>Gunneridae</taxon>
        <taxon>Pentapetalae</taxon>
        <taxon>asterids</taxon>
        <taxon>campanulids</taxon>
        <taxon>Asterales</taxon>
        <taxon>Asteraceae</taxon>
        <taxon>Cichorioideae</taxon>
        <taxon>Cichorieae</taxon>
        <taxon>Lactucinae</taxon>
        <taxon>Lactuca</taxon>
    </lineage>
</organism>
<sequence>MAQNSNHRNNYLRSLLEKGKLNHTNFLDWHQNMRIILMPKKKAYMLNAPIPDKPAPTLRAPSNTCLMLAMMIPDHQKDPEHLSKARMERLETIRALHWCKMGEVKNVSSHVLKMKSHIDHMEILGSPISSELATDLILNSLTKSYETFIMNYNMNSREKPISELHVMLKTAEKNIPNKPTYVLLIREGGTKKTKAKNFKGKGKKPKKKEKVAEEDTCFECGVVGHWKKELSYLPYIVEEEEGRGMLFRYLCDKLRTGFRKSRQLKTCKIILHMGNEESVYTLALGNYDLLLPNGLYFTLNNVVYVPSLTRNIISAAHLKQSSFTYRFNNEFNFVYKNDIFYFEARPLNGIYEVNL</sequence>
<dbReference type="InterPro" id="IPR054722">
    <property type="entry name" value="PolX-like_BBD"/>
</dbReference>
<accession>A0A9R1VUS8</accession>
<comment type="caution">
    <text evidence="2">The sequence shown here is derived from an EMBL/GenBank/DDBJ whole genome shotgun (WGS) entry which is preliminary data.</text>
</comment>
<reference evidence="2 3" key="1">
    <citation type="journal article" date="2017" name="Nat. Commun.">
        <title>Genome assembly with in vitro proximity ligation data and whole-genome triplication in lettuce.</title>
        <authorList>
            <person name="Reyes-Chin-Wo S."/>
            <person name="Wang Z."/>
            <person name="Yang X."/>
            <person name="Kozik A."/>
            <person name="Arikit S."/>
            <person name="Song C."/>
            <person name="Xia L."/>
            <person name="Froenicke L."/>
            <person name="Lavelle D.O."/>
            <person name="Truco M.J."/>
            <person name="Xia R."/>
            <person name="Zhu S."/>
            <person name="Xu C."/>
            <person name="Xu H."/>
            <person name="Xu X."/>
            <person name="Cox K."/>
            <person name="Korf I."/>
            <person name="Meyers B.C."/>
            <person name="Michelmore R.W."/>
        </authorList>
    </citation>
    <scope>NUCLEOTIDE SEQUENCE [LARGE SCALE GENOMIC DNA]</scope>
    <source>
        <strain evidence="3">cv. Salinas</strain>
        <tissue evidence="2">Seedlings</tissue>
    </source>
</reference>
<protein>
    <recommendedName>
        <fullName evidence="1">Retrovirus-related Pol polyprotein from transposon TNT 1-94-like beta-barrel domain-containing protein</fullName>
    </recommendedName>
</protein>
<dbReference type="Proteomes" id="UP000235145">
    <property type="component" value="Unassembled WGS sequence"/>
</dbReference>